<accession>A0ABD2YZR6</accession>
<feature type="compositionally biased region" description="Basic and acidic residues" evidence="1">
    <location>
        <begin position="405"/>
        <end position="491"/>
    </location>
</feature>
<feature type="compositionally biased region" description="Polar residues" evidence="1">
    <location>
        <begin position="276"/>
        <end position="298"/>
    </location>
</feature>
<keyword evidence="3" id="KW-1185">Reference proteome</keyword>
<evidence type="ECO:0000313" key="2">
    <source>
        <dbReference type="EMBL" id="KAL3511337.1"/>
    </source>
</evidence>
<dbReference type="EMBL" id="JBJUIK010000012">
    <property type="protein sequence ID" value="KAL3511337.1"/>
    <property type="molecule type" value="Genomic_DNA"/>
</dbReference>
<organism evidence="2 3">
    <name type="scientific">Cinchona calisaya</name>
    <dbReference type="NCBI Taxonomy" id="153742"/>
    <lineage>
        <taxon>Eukaryota</taxon>
        <taxon>Viridiplantae</taxon>
        <taxon>Streptophyta</taxon>
        <taxon>Embryophyta</taxon>
        <taxon>Tracheophyta</taxon>
        <taxon>Spermatophyta</taxon>
        <taxon>Magnoliopsida</taxon>
        <taxon>eudicotyledons</taxon>
        <taxon>Gunneridae</taxon>
        <taxon>Pentapetalae</taxon>
        <taxon>asterids</taxon>
        <taxon>lamiids</taxon>
        <taxon>Gentianales</taxon>
        <taxon>Rubiaceae</taxon>
        <taxon>Cinchonoideae</taxon>
        <taxon>Cinchoneae</taxon>
        <taxon>Cinchona</taxon>
    </lineage>
</organism>
<protein>
    <submittedName>
        <fullName evidence="2">Uncharacterized protein</fullName>
    </submittedName>
</protein>
<feature type="region of interest" description="Disordered" evidence="1">
    <location>
        <begin position="244"/>
        <end position="327"/>
    </location>
</feature>
<comment type="caution">
    <text evidence="2">The sequence shown here is derived from an EMBL/GenBank/DDBJ whole genome shotgun (WGS) entry which is preliminary data.</text>
</comment>
<gene>
    <name evidence="2" type="ORF">ACH5RR_030738</name>
</gene>
<feature type="compositionally biased region" description="Polar residues" evidence="1">
    <location>
        <begin position="318"/>
        <end position="327"/>
    </location>
</feature>
<dbReference type="AlphaFoldDB" id="A0ABD2YZR6"/>
<dbReference type="Proteomes" id="UP001630127">
    <property type="component" value="Unassembled WGS sequence"/>
</dbReference>
<feature type="compositionally biased region" description="Basic and acidic residues" evidence="1">
    <location>
        <begin position="379"/>
        <end position="397"/>
    </location>
</feature>
<feature type="region of interest" description="Disordered" evidence="1">
    <location>
        <begin position="129"/>
        <end position="161"/>
    </location>
</feature>
<evidence type="ECO:0000313" key="3">
    <source>
        <dbReference type="Proteomes" id="UP001630127"/>
    </source>
</evidence>
<reference evidence="2 3" key="1">
    <citation type="submission" date="2024-11" db="EMBL/GenBank/DDBJ databases">
        <title>A near-complete genome assembly of Cinchona calisaya.</title>
        <authorList>
            <person name="Lian D.C."/>
            <person name="Zhao X.W."/>
            <person name="Wei L."/>
        </authorList>
    </citation>
    <scope>NUCLEOTIDE SEQUENCE [LARGE SCALE GENOMIC DNA]</scope>
    <source>
        <tissue evidence="2">Nenye</tissue>
    </source>
</reference>
<sequence>MPTDYNFVPPTEPARVYPSVPAVLPSGPQVYPSVPVPAPVTGHSAPMFGPSFQRTVSTVTAPFGIGAGPDMHPGTAFSADAFGASIVSQRPKMAFVPNWLREEIIKKKPVIVSSAGELSKEDTASIEVDGVDKSCGKGDPGDSKSIDSPRSTEDEDDDEDDVEAARTAAINLEIKRVLTEVLLKVTDELFDEIAVKVLNEDDPTVEVDHGVSNLDHRAQTSIPTIATSKNFSNVLRPVKTKDNDAYDASEKSNPGSHGDVLGLASYASDDDDNETESSGKQSLKENITQQQMTSSKLSKGTDVVENGGSSEETKERANSGSDLDINSQNATTVNHSAAVSKLNAAKAAKPSNVDSGVAECEILHDVDAPKFDKNLAAKADGKSERIVENHSSRKSVMDDSLGQEISDKSDKNDRHEHERNSAGKNHNIKELEIYWDSAYEKEGRHMKKERRDDQNASKERVKENAVKLAEKAKNTDSRKRGSPDYDKEGRKERHAGRRVSGKEENDRKSKRTNDDKREKPNRGNSSESNRSKRQRSPSIASRGRDNRDGLVVGRASDSSDESSDNSKKKMQSKRHKSPSPIRSRKRSFAVSS</sequence>
<proteinExistence type="predicted"/>
<name>A0ABD2YZR6_9GENT</name>
<feature type="compositionally biased region" description="Basic and acidic residues" evidence="1">
    <location>
        <begin position="130"/>
        <end position="152"/>
    </location>
</feature>
<feature type="region of interest" description="Disordered" evidence="1">
    <location>
        <begin position="379"/>
        <end position="592"/>
    </location>
</feature>
<feature type="compositionally biased region" description="Basic residues" evidence="1">
    <location>
        <begin position="568"/>
        <end position="592"/>
    </location>
</feature>
<feature type="compositionally biased region" description="Basic and acidic residues" evidence="1">
    <location>
        <begin position="500"/>
        <end position="521"/>
    </location>
</feature>
<evidence type="ECO:0000256" key="1">
    <source>
        <dbReference type="SAM" id="MobiDB-lite"/>
    </source>
</evidence>